<comment type="caution">
    <text evidence="1">The sequence shown here is derived from an EMBL/GenBank/DDBJ whole genome shotgun (WGS) entry which is preliminary data.</text>
</comment>
<gene>
    <name evidence="1" type="ORF">Lwal_0479</name>
</gene>
<dbReference type="AlphaFoldDB" id="A0A0W1AN79"/>
<dbReference type="EMBL" id="LNZB01000008">
    <property type="protein sequence ID" value="KTD82659.1"/>
    <property type="molecule type" value="Genomic_DNA"/>
</dbReference>
<protein>
    <submittedName>
        <fullName evidence="1">Uncharacterized protein</fullName>
    </submittedName>
</protein>
<accession>A0A0W1AN79</accession>
<keyword evidence="2" id="KW-1185">Reference proteome</keyword>
<dbReference type="Proteomes" id="UP000054729">
    <property type="component" value="Unassembled WGS sequence"/>
</dbReference>
<evidence type="ECO:0000313" key="2">
    <source>
        <dbReference type="Proteomes" id="UP000054729"/>
    </source>
</evidence>
<sequence length="127" mass="14514">MTYMRDSWLFKINTVNLFKVIFIVILFFLGINAYAGTESYHIQYHKDSKIKTPSLANIELLIELHRGGNSIGRLTPKTNDTQDIQIDNIYGENLIIHILSINNDGKRIRCWGVSTPKTSTIEIKCGK</sequence>
<reference evidence="1 2" key="1">
    <citation type="submission" date="2015-11" db="EMBL/GenBank/DDBJ databases">
        <title>Genomic analysis of 38 Legionella species identifies large and diverse effector repertoires.</title>
        <authorList>
            <person name="Burstein D."/>
            <person name="Amaro F."/>
            <person name="Zusman T."/>
            <person name="Lifshitz Z."/>
            <person name="Cohen O."/>
            <person name="Gilbert J.A."/>
            <person name="Pupko T."/>
            <person name="Shuman H.A."/>
            <person name="Segal G."/>
        </authorList>
    </citation>
    <scope>NUCLEOTIDE SEQUENCE [LARGE SCALE GENOMIC DNA]</scope>
    <source>
        <strain evidence="1 2">ATCC 51914</strain>
    </source>
</reference>
<proteinExistence type="predicted"/>
<evidence type="ECO:0000313" key="1">
    <source>
        <dbReference type="EMBL" id="KTD82659.1"/>
    </source>
</evidence>
<name>A0A0W1AN79_9GAMM</name>
<dbReference type="STRING" id="66969.Lwal_0479"/>
<dbReference type="PATRIC" id="fig|66969.6.peg.515"/>
<organism evidence="1 2">
    <name type="scientific">Legionella waltersii</name>
    <dbReference type="NCBI Taxonomy" id="66969"/>
    <lineage>
        <taxon>Bacteria</taxon>
        <taxon>Pseudomonadati</taxon>
        <taxon>Pseudomonadota</taxon>
        <taxon>Gammaproteobacteria</taxon>
        <taxon>Legionellales</taxon>
        <taxon>Legionellaceae</taxon>
        <taxon>Legionella</taxon>
    </lineage>
</organism>